<protein>
    <submittedName>
        <fullName evidence="1">Uncharacterized protein</fullName>
    </submittedName>
</protein>
<evidence type="ECO:0000313" key="1">
    <source>
        <dbReference type="EMBL" id="RMC06109.1"/>
    </source>
</evidence>
<reference evidence="1 2" key="1">
    <citation type="submission" date="2018-07" db="EMBL/GenBank/DDBJ databases">
        <title>A high quality draft genome assembly of the barn swallow (H. rustica rustica).</title>
        <authorList>
            <person name="Formenti G."/>
            <person name="Chiara M."/>
            <person name="Poveda L."/>
            <person name="Francoijs K.-J."/>
            <person name="Bonisoli-Alquati A."/>
            <person name="Canova L."/>
            <person name="Gianfranceschi L."/>
            <person name="Horner D.S."/>
            <person name="Saino N."/>
        </authorList>
    </citation>
    <scope>NUCLEOTIDE SEQUENCE [LARGE SCALE GENOMIC DNA]</scope>
    <source>
        <strain evidence="1">Chelidonia</strain>
        <tissue evidence="1">Blood</tissue>
    </source>
</reference>
<keyword evidence="2" id="KW-1185">Reference proteome</keyword>
<dbReference type="AlphaFoldDB" id="A0A3M0JYX2"/>
<proteinExistence type="predicted"/>
<accession>A0A3M0JYX2</accession>
<name>A0A3M0JYX2_HIRRU</name>
<dbReference type="EMBL" id="QRBI01000121">
    <property type="protein sequence ID" value="RMC06109.1"/>
    <property type="molecule type" value="Genomic_DNA"/>
</dbReference>
<evidence type="ECO:0000313" key="2">
    <source>
        <dbReference type="Proteomes" id="UP000269221"/>
    </source>
</evidence>
<dbReference type="Proteomes" id="UP000269221">
    <property type="component" value="Unassembled WGS sequence"/>
</dbReference>
<organism evidence="1 2">
    <name type="scientific">Hirundo rustica rustica</name>
    <dbReference type="NCBI Taxonomy" id="333673"/>
    <lineage>
        <taxon>Eukaryota</taxon>
        <taxon>Metazoa</taxon>
        <taxon>Chordata</taxon>
        <taxon>Craniata</taxon>
        <taxon>Vertebrata</taxon>
        <taxon>Euteleostomi</taxon>
        <taxon>Archelosauria</taxon>
        <taxon>Archosauria</taxon>
        <taxon>Dinosauria</taxon>
        <taxon>Saurischia</taxon>
        <taxon>Theropoda</taxon>
        <taxon>Coelurosauria</taxon>
        <taxon>Aves</taxon>
        <taxon>Neognathae</taxon>
        <taxon>Neoaves</taxon>
        <taxon>Telluraves</taxon>
        <taxon>Australaves</taxon>
        <taxon>Passeriformes</taxon>
        <taxon>Sylvioidea</taxon>
        <taxon>Hirundinidae</taxon>
        <taxon>Hirundo</taxon>
    </lineage>
</organism>
<dbReference type="OrthoDB" id="9306952at2759"/>
<comment type="caution">
    <text evidence="1">The sequence shown here is derived from an EMBL/GenBank/DDBJ whole genome shotgun (WGS) entry which is preliminary data.</text>
</comment>
<sequence length="110" mass="12678">MQGITLTSHSSRSYAIFRVIRQSKKTITPDSPSFEFKLKDVFPPQVGFPNIGDLSLYQTYWCPASNPVENGVEEEEEEEEEKKEETLPKILHLALIYLYAKNPKLQIFTL</sequence>
<gene>
    <name evidence="1" type="ORF">DUI87_17654</name>
</gene>